<dbReference type="CDD" id="cd07035">
    <property type="entry name" value="TPP_PYR_POX_like"/>
    <property type="match status" value="1"/>
</dbReference>
<organism evidence="8 9">
    <name type="scientific">Nocardioides exalbidus</name>
    <dbReference type="NCBI Taxonomy" id="402596"/>
    <lineage>
        <taxon>Bacteria</taxon>
        <taxon>Bacillati</taxon>
        <taxon>Actinomycetota</taxon>
        <taxon>Actinomycetes</taxon>
        <taxon>Propionibacteriales</taxon>
        <taxon>Nocardioidaceae</taxon>
        <taxon>Nocardioides</taxon>
    </lineage>
</organism>
<evidence type="ECO:0000256" key="3">
    <source>
        <dbReference type="ARBA" id="ARBA00023052"/>
    </source>
</evidence>
<dbReference type="SUPFAM" id="SSF52467">
    <property type="entry name" value="DHS-like NAD/FAD-binding domain"/>
    <property type="match status" value="1"/>
</dbReference>
<accession>A0A1H4V5Z0</accession>
<dbReference type="Gene3D" id="3.40.50.1220">
    <property type="entry name" value="TPP-binding domain"/>
    <property type="match status" value="1"/>
</dbReference>
<dbReference type="AlphaFoldDB" id="A0A1H4V5Z0"/>
<dbReference type="GO" id="GO:0000287">
    <property type="term" value="F:magnesium ion binding"/>
    <property type="evidence" value="ECO:0007669"/>
    <property type="project" value="InterPro"/>
</dbReference>
<dbReference type="PANTHER" id="PTHR18968:SF166">
    <property type="entry name" value="2-HYDROXYACYL-COA LYASE 2"/>
    <property type="match status" value="1"/>
</dbReference>
<dbReference type="PANTHER" id="PTHR18968">
    <property type="entry name" value="THIAMINE PYROPHOSPHATE ENZYMES"/>
    <property type="match status" value="1"/>
</dbReference>
<dbReference type="OrthoDB" id="4494979at2"/>
<evidence type="ECO:0000259" key="5">
    <source>
        <dbReference type="Pfam" id="PF00205"/>
    </source>
</evidence>
<proteinExistence type="inferred from homology"/>
<evidence type="ECO:0000256" key="1">
    <source>
        <dbReference type="ARBA" id="ARBA00001964"/>
    </source>
</evidence>
<dbReference type="InterPro" id="IPR029061">
    <property type="entry name" value="THDP-binding"/>
</dbReference>
<dbReference type="RefSeq" id="WP_090969763.1">
    <property type="nucleotide sequence ID" value="NZ_FNRT01000002.1"/>
</dbReference>
<dbReference type="InterPro" id="IPR012000">
    <property type="entry name" value="Thiamin_PyroP_enz_cen_dom"/>
</dbReference>
<dbReference type="GO" id="GO:0005948">
    <property type="term" value="C:acetolactate synthase complex"/>
    <property type="evidence" value="ECO:0007669"/>
    <property type="project" value="TreeGrafter"/>
</dbReference>
<protein>
    <submittedName>
        <fullName evidence="8">Acetolactate synthase-1/2/3 large subunit</fullName>
    </submittedName>
</protein>
<dbReference type="GO" id="GO:0030976">
    <property type="term" value="F:thiamine pyrophosphate binding"/>
    <property type="evidence" value="ECO:0007669"/>
    <property type="project" value="InterPro"/>
</dbReference>
<dbReference type="Proteomes" id="UP000198742">
    <property type="component" value="Unassembled WGS sequence"/>
</dbReference>
<dbReference type="GO" id="GO:0009097">
    <property type="term" value="P:isoleucine biosynthetic process"/>
    <property type="evidence" value="ECO:0007669"/>
    <property type="project" value="TreeGrafter"/>
</dbReference>
<evidence type="ECO:0000259" key="6">
    <source>
        <dbReference type="Pfam" id="PF02775"/>
    </source>
</evidence>
<dbReference type="InterPro" id="IPR029035">
    <property type="entry name" value="DHS-like_NAD/FAD-binding_dom"/>
</dbReference>
<evidence type="ECO:0000313" key="9">
    <source>
        <dbReference type="Proteomes" id="UP000198742"/>
    </source>
</evidence>
<feature type="domain" description="Thiamine pyrophosphate enzyme TPP-binding" evidence="6">
    <location>
        <begin position="396"/>
        <end position="543"/>
    </location>
</feature>
<dbReference type="InterPro" id="IPR011766">
    <property type="entry name" value="TPP_enzyme_TPP-bd"/>
</dbReference>
<reference evidence="9" key="1">
    <citation type="submission" date="2016-10" db="EMBL/GenBank/DDBJ databases">
        <authorList>
            <person name="Varghese N."/>
            <person name="Submissions S."/>
        </authorList>
    </citation>
    <scope>NUCLEOTIDE SEQUENCE [LARGE SCALE GENOMIC DNA]</scope>
    <source>
        <strain evidence="9">DSM 22017</strain>
    </source>
</reference>
<dbReference type="Pfam" id="PF02776">
    <property type="entry name" value="TPP_enzyme_N"/>
    <property type="match status" value="1"/>
</dbReference>
<dbReference type="NCBIfam" id="NF004516">
    <property type="entry name" value="PRK05858.1"/>
    <property type="match status" value="1"/>
</dbReference>
<dbReference type="Pfam" id="PF00205">
    <property type="entry name" value="TPP_enzyme_M"/>
    <property type="match status" value="1"/>
</dbReference>
<feature type="domain" description="Thiamine pyrophosphate enzyme central" evidence="5">
    <location>
        <begin position="199"/>
        <end position="333"/>
    </location>
</feature>
<evidence type="ECO:0000313" key="8">
    <source>
        <dbReference type="EMBL" id="SEC76270.1"/>
    </source>
</evidence>
<comment type="cofactor">
    <cofactor evidence="1">
        <name>thiamine diphosphate</name>
        <dbReference type="ChEBI" id="CHEBI:58937"/>
    </cofactor>
</comment>
<evidence type="ECO:0000256" key="4">
    <source>
        <dbReference type="RuleBase" id="RU362132"/>
    </source>
</evidence>
<keyword evidence="3 4" id="KW-0786">Thiamine pyrophosphate</keyword>
<dbReference type="GO" id="GO:0009099">
    <property type="term" value="P:L-valine biosynthetic process"/>
    <property type="evidence" value="ECO:0007669"/>
    <property type="project" value="TreeGrafter"/>
</dbReference>
<dbReference type="InterPro" id="IPR012001">
    <property type="entry name" value="Thiamin_PyroP_enz_TPP-bd_dom"/>
</dbReference>
<comment type="similarity">
    <text evidence="2 4">Belongs to the TPP enzyme family.</text>
</comment>
<dbReference type="Pfam" id="PF02775">
    <property type="entry name" value="TPP_enzyme_C"/>
    <property type="match status" value="1"/>
</dbReference>
<dbReference type="GO" id="GO:0050660">
    <property type="term" value="F:flavin adenine dinucleotide binding"/>
    <property type="evidence" value="ECO:0007669"/>
    <property type="project" value="TreeGrafter"/>
</dbReference>
<dbReference type="SUPFAM" id="SSF52518">
    <property type="entry name" value="Thiamin diphosphate-binding fold (THDP-binding)"/>
    <property type="match status" value="2"/>
</dbReference>
<evidence type="ECO:0000256" key="2">
    <source>
        <dbReference type="ARBA" id="ARBA00007812"/>
    </source>
</evidence>
<dbReference type="EMBL" id="FNRT01000002">
    <property type="protein sequence ID" value="SEC76270.1"/>
    <property type="molecule type" value="Genomic_DNA"/>
</dbReference>
<evidence type="ECO:0000259" key="7">
    <source>
        <dbReference type="Pfam" id="PF02776"/>
    </source>
</evidence>
<dbReference type="InterPro" id="IPR045229">
    <property type="entry name" value="TPP_enz"/>
</dbReference>
<keyword evidence="9" id="KW-1185">Reference proteome</keyword>
<gene>
    <name evidence="8" type="ORF">SAMN04489844_2939</name>
</gene>
<sequence length="558" mass="57724">MSETQITGHSGELAVSVARAHGVETMFTLSGAHVFPMYDGAVKLNQEGEPPQMRLLDVRHEQTAAFAAEATGKLTRVPGLAVLTAGPGVTNGISAIAQAQFAGSPMVVVGGRAPQNRWGTGSLQELDQPPIIAPVAKAARTLMTAADVAAGMDDAFTLARSSHRGPVFVDVPMDEFFNSSTGAASSGTGTRVEPDADAIEAVARLLAQAQRPVLILGTDVWADHAEEAALRFVEDLGIPTLTNGMGRGLVPGGHRSLVTKARGAALSGADLVVVVGTPLDFRLGYGVFGGPDKNPDGAFARVVHIADSPGQVSGHAELAGSVAGDLTTVLDGLQAAIERGSKPDWSAWADQLADQVRAAVERDAALLTAEADPIHPARIYGELVPRLADDSVVIGDGGDFVSFAGKYVEPKRPGGWLDPGPYGCLGAGLGAAIAARIARPSAQVTLLLGDGAAGFSLMDVDTLVRHDLPVVMVMGNNSAWGLEKGPMQMLYGYDVVADLAPRTPYDEVVKALGGAGETVTDPKQIGPALDRAYAAGVPYLVNVITDVDAAYPRNTFGI</sequence>
<name>A0A1H4V5Z0_9ACTN</name>
<feature type="domain" description="Thiamine pyrophosphate enzyme N-terminal TPP-binding" evidence="7">
    <location>
        <begin position="11"/>
        <end position="129"/>
    </location>
</feature>
<dbReference type="Gene3D" id="3.40.50.970">
    <property type="match status" value="2"/>
</dbReference>
<dbReference type="STRING" id="402596.SAMN04489844_2939"/>
<dbReference type="GO" id="GO:0003984">
    <property type="term" value="F:acetolactate synthase activity"/>
    <property type="evidence" value="ECO:0007669"/>
    <property type="project" value="TreeGrafter"/>
</dbReference>